<comment type="caution">
    <text evidence="1">The sequence shown here is derived from an EMBL/GenBank/DDBJ whole genome shotgun (WGS) entry which is preliminary data.</text>
</comment>
<dbReference type="EMBL" id="MU253787">
    <property type="protein sequence ID" value="KAG9246939.1"/>
    <property type="molecule type" value="Genomic_DNA"/>
</dbReference>
<proteinExistence type="predicted"/>
<dbReference type="Proteomes" id="UP000887226">
    <property type="component" value="Unassembled WGS sequence"/>
</dbReference>
<reference evidence="1" key="1">
    <citation type="journal article" date="2021" name="IMA Fungus">
        <title>Genomic characterization of three marine fungi, including Emericellopsis atlantica sp. nov. with signatures of a generalist lifestyle and marine biomass degradation.</title>
        <authorList>
            <person name="Hagestad O.C."/>
            <person name="Hou L."/>
            <person name="Andersen J.H."/>
            <person name="Hansen E.H."/>
            <person name="Altermark B."/>
            <person name="Li C."/>
            <person name="Kuhnert E."/>
            <person name="Cox R.J."/>
            <person name="Crous P.W."/>
            <person name="Spatafora J.W."/>
            <person name="Lail K."/>
            <person name="Amirebrahimi M."/>
            <person name="Lipzen A."/>
            <person name="Pangilinan J."/>
            <person name="Andreopoulos W."/>
            <person name="Hayes R.D."/>
            <person name="Ng V."/>
            <person name="Grigoriev I.V."/>
            <person name="Jackson S.A."/>
            <person name="Sutton T.D.S."/>
            <person name="Dobson A.D.W."/>
            <person name="Rama T."/>
        </authorList>
    </citation>
    <scope>NUCLEOTIDE SEQUENCE</scope>
    <source>
        <strain evidence="1">TRa3180A</strain>
    </source>
</reference>
<keyword evidence="2" id="KW-1185">Reference proteome</keyword>
<evidence type="ECO:0000313" key="2">
    <source>
        <dbReference type="Proteomes" id="UP000887226"/>
    </source>
</evidence>
<dbReference type="OrthoDB" id="5194044at2759"/>
<dbReference type="AlphaFoldDB" id="A0A9P7Z7P6"/>
<organism evidence="1 2">
    <name type="scientific">Calycina marina</name>
    <dbReference type="NCBI Taxonomy" id="1763456"/>
    <lineage>
        <taxon>Eukaryota</taxon>
        <taxon>Fungi</taxon>
        <taxon>Dikarya</taxon>
        <taxon>Ascomycota</taxon>
        <taxon>Pezizomycotina</taxon>
        <taxon>Leotiomycetes</taxon>
        <taxon>Helotiales</taxon>
        <taxon>Pezizellaceae</taxon>
        <taxon>Calycina</taxon>
    </lineage>
</organism>
<accession>A0A9P7Z7P6</accession>
<evidence type="ECO:0000313" key="1">
    <source>
        <dbReference type="EMBL" id="KAG9246939.1"/>
    </source>
</evidence>
<name>A0A9P7Z7P6_9HELO</name>
<protein>
    <submittedName>
        <fullName evidence="1">Uncharacterized protein</fullName>
    </submittedName>
</protein>
<sequence length="168" mass="19150">MCLPCLPCSEIFVEEPAKKTKVVSVYNPNAGGVVKLTNMKLKPIPQVYTAYYTNRQPIHYSQQPEVVYQQAYPQGVYTHHIRHPACGVLSCNNMEVLNMQIVTAEASDMNKKQEIKPADDDPFRMYWVREEDGTFTQRNRLTIDSGDIGPCRWYAIDGVFYAVRLPTG</sequence>
<gene>
    <name evidence="1" type="ORF">BJ878DRAFT_494884</name>
</gene>